<comment type="pathway">
    <text evidence="2">Cofactor biosynthesis; tetrahydrobiopterin biosynthesis; tetrahydrobiopterin from 7,8-dihydroneopterin triphosphate: step 1/3.</text>
</comment>
<dbReference type="InterPro" id="IPR038418">
    <property type="entry name" value="6-PTP_synth/QueD_sf"/>
</dbReference>
<evidence type="ECO:0000256" key="6">
    <source>
        <dbReference type="ARBA" id="ARBA00022833"/>
    </source>
</evidence>
<evidence type="ECO:0000256" key="8">
    <source>
        <dbReference type="ARBA" id="ARBA00023239"/>
    </source>
</evidence>
<keyword evidence="10" id="KW-1185">Reference proteome</keyword>
<reference evidence="9 10" key="1">
    <citation type="submission" date="2022-07" db="EMBL/GenBank/DDBJ databases">
        <title>Genome-wide signatures of adaptation to extreme environments.</title>
        <authorList>
            <person name="Cho C.H."/>
            <person name="Yoon H.S."/>
        </authorList>
    </citation>
    <scope>NUCLEOTIDE SEQUENCE [LARGE SCALE GENOMIC DNA]</scope>
    <source>
        <strain evidence="9 10">DBV 063 E5</strain>
    </source>
</reference>
<evidence type="ECO:0000256" key="7">
    <source>
        <dbReference type="ARBA" id="ARBA00023007"/>
    </source>
</evidence>
<comment type="caution">
    <text evidence="9">The sequence shown here is derived from an EMBL/GenBank/DDBJ whole genome shotgun (WGS) entry which is preliminary data.</text>
</comment>
<dbReference type="GO" id="GO:0046872">
    <property type="term" value="F:metal ion binding"/>
    <property type="evidence" value="ECO:0007669"/>
    <property type="project" value="UniProtKB-KW"/>
</dbReference>
<protein>
    <recommendedName>
        <fullName evidence="4">6-pyruvoyltetrahydropterin synthase</fullName>
        <ecNumber evidence="4">4.2.3.12</ecNumber>
    </recommendedName>
</protein>
<dbReference type="FunFam" id="3.30.479.10:FF:000003">
    <property type="entry name" value="6-pyruvoyl tetrahydrobiopterin synthase"/>
    <property type="match status" value="1"/>
</dbReference>
<dbReference type="GO" id="GO:0003874">
    <property type="term" value="F:6-pyruvoyltetrahydropterin synthase activity"/>
    <property type="evidence" value="ECO:0007669"/>
    <property type="project" value="UniProtKB-EC"/>
</dbReference>
<dbReference type="Pfam" id="PF01242">
    <property type="entry name" value="PTPS"/>
    <property type="match status" value="1"/>
</dbReference>
<evidence type="ECO:0000256" key="2">
    <source>
        <dbReference type="ARBA" id="ARBA00005126"/>
    </source>
</evidence>
<keyword evidence="8" id="KW-0456">Lyase</keyword>
<dbReference type="EMBL" id="JANCYW010000009">
    <property type="protein sequence ID" value="KAK4536566.1"/>
    <property type="molecule type" value="Genomic_DNA"/>
</dbReference>
<comment type="cofactor">
    <cofactor evidence="1">
        <name>Zn(2+)</name>
        <dbReference type="ChEBI" id="CHEBI:29105"/>
    </cofactor>
</comment>
<proteinExistence type="inferred from homology"/>
<evidence type="ECO:0000313" key="9">
    <source>
        <dbReference type="EMBL" id="KAK4536566.1"/>
    </source>
</evidence>
<name>A0AAV9IWS3_CYACA</name>
<keyword evidence="6" id="KW-0862">Zinc</keyword>
<comment type="similarity">
    <text evidence="3">Belongs to the PTPS family.</text>
</comment>
<organism evidence="9 10">
    <name type="scientific">Cyanidium caldarium</name>
    <name type="common">Red alga</name>
    <dbReference type="NCBI Taxonomy" id="2771"/>
    <lineage>
        <taxon>Eukaryota</taxon>
        <taxon>Rhodophyta</taxon>
        <taxon>Bangiophyceae</taxon>
        <taxon>Cyanidiales</taxon>
        <taxon>Cyanidiaceae</taxon>
        <taxon>Cyanidium</taxon>
    </lineage>
</organism>
<dbReference type="AlphaFoldDB" id="A0AAV9IWS3"/>
<dbReference type="Gene3D" id="3.30.479.10">
    <property type="entry name" value="6-pyruvoyl tetrahydropterin synthase/QueD"/>
    <property type="match status" value="1"/>
</dbReference>
<evidence type="ECO:0000256" key="4">
    <source>
        <dbReference type="ARBA" id="ARBA00013100"/>
    </source>
</evidence>
<dbReference type="Proteomes" id="UP001301350">
    <property type="component" value="Unassembled WGS sequence"/>
</dbReference>
<sequence length="149" mass="16873">MYKLTRTETFSACHRLTASHLSPEENERLFGKCGRRHGHNYTLEVTVCGPLDPACGMVLSVSELKRIIRERVLEDFDHASLEDDVAEFAAVSNGVGKSGRLSTAENVARIIWERLEPHLHHRLYKVKLRETDKNVVTYKGPTEWSAAGR</sequence>
<evidence type="ECO:0000256" key="5">
    <source>
        <dbReference type="ARBA" id="ARBA00022723"/>
    </source>
</evidence>
<accession>A0AAV9IWS3</accession>
<dbReference type="InterPro" id="IPR007115">
    <property type="entry name" value="6-PTP_synth/QueD"/>
</dbReference>
<keyword evidence="5" id="KW-0479">Metal-binding</keyword>
<dbReference type="PANTHER" id="PTHR12589:SF7">
    <property type="entry name" value="6-PYRUVOYL TETRAHYDROBIOPTERIN SYNTHASE"/>
    <property type="match status" value="1"/>
</dbReference>
<gene>
    <name evidence="9" type="ORF">CDCA_CDCA09G2591</name>
</gene>
<evidence type="ECO:0000313" key="10">
    <source>
        <dbReference type="Proteomes" id="UP001301350"/>
    </source>
</evidence>
<dbReference type="PANTHER" id="PTHR12589">
    <property type="entry name" value="PYRUVOYL TETRAHYDROBIOPTERIN SYNTHASE"/>
    <property type="match status" value="1"/>
</dbReference>
<keyword evidence="7" id="KW-0783">Tetrahydrobiopterin biosynthesis</keyword>
<evidence type="ECO:0000256" key="3">
    <source>
        <dbReference type="ARBA" id="ARBA00009164"/>
    </source>
</evidence>
<dbReference type="GO" id="GO:0006729">
    <property type="term" value="P:tetrahydrobiopterin biosynthetic process"/>
    <property type="evidence" value="ECO:0007669"/>
    <property type="project" value="UniProtKB-KW"/>
</dbReference>
<dbReference type="SUPFAM" id="SSF55620">
    <property type="entry name" value="Tetrahydrobiopterin biosynthesis enzymes-like"/>
    <property type="match status" value="1"/>
</dbReference>
<dbReference type="EC" id="4.2.3.12" evidence="4"/>
<evidence type="ECO:0000256" key="1">
    <source>
        <dbReference type="ARBA" id="ARBA00001947"/>
    </source>
</evidence>